<organism evidence="2 3">
    <name type="scientific">Zophobas morio</name>
    <dbReference type="NCBI Taxonomy" id="2755281"/>
    <lineage>
        <taxon>Eukaryota</taxon>
        <taxon>Metazoa</taxon>
        <taxon>Ecdysozoa</taxon>
        <taxon>Arthropoda</taxon>
        <taxon>Hexapoda</taxon>
        <taxon>Insecta</taxon>
        <taxon>Pterygota</taxon>
        <taxon>Neoptera</taxon>
        <taxon>Endopterygota</taxon>
        <taxon>Coleoptera</taxon>
        <taxon>Polyphaga</taxon>
        <taxon>Cucujiformia</taxon>
        <taxon>Tenebrionidae</taxon>
        <taxon>Zophobas</taxon>
    </lineage>
</organism>
<name>A0AA38IGE0_9CUCU</name>
<evidence type="ECO:0000313" key="3">
    <source>
        <dbReference type="Proteomes" id="UP001168821"/>
    </source>
</evidence>
<sequence length="110" mass="12522">MILTPIAATGRPQRNPFDVPSRPMRQIPLPFPSRHKQPDTASHRPSRPLNNLQSNPVFTFITALMPIMDKLAKSSRIKRLASPNKPIMPWTLGGQGNDQWTFLHIYTDRP</sequence>
<evidence type="ECO:0000256" key="1">
    <source>
        <dbReference type="SAM" id="MobiDB-lite"/>
    </source>
</evidence>
<dbReference type="EMBL" id="JALNTZ010000004">
    <property type="protein sequence ID" value="KAJ3653666.1"/>
    <property type="molecule type" value="Genomic_DNA"/>
</dbReference>
<reference evidence="2" key="1">
    <citation type="journal article" date="2023" name="G3 (Bethesda)">
        <title>Whole genome assemblies of Zophobas morio and Tenebrio molitor.</title>
        <authorList>
            <person name="Kaur S."/>
            <person name="Stinson S.A."/>
            <person name="diCenzo G.C."/>
        </authorList>
    </citation>
    <scope>NUCLEOTIDE SEQUENCE</scope>
    <source>
        <strain evidence="2">QUZm001</strain>
    </source>
</reference>
<comment type="caution">
    <text evidence="2">The sequence shown here is derived from an EMBL/GenBank/DDBJ whole genome shotgun (WGS) entry which is preliminary data.</text>
</comment>
<dbReference type="AlphaFoldDB" id="A0AA38IGE0"/>
<feature type="region of interest" description="Disordered" evidence="1">
    <location>
        <begin position="1"/>
        <end position="53"/>
    </location>
</feature>
<protein>
    <submittedName>
        <fullName evidence="2">Uncharacterized protein</fullName>
    </submittedName>
</protein>
<proteinExistence type="predicted"/>
<gene>
    <name evidence="2" type="ORF">Zmor_012905</name>
</gene>
<dbReference type="Proteomes" id="UP001168821">
    <property type="component" value="Unassembled WGS sequence"/>
</dbReference>
<evidence type="ECO:0000313" key="2">
    <source>
        <dbReference type="EMBL" id="KAJ3653666.1"/>
    </source>
</evidence>
<accession>A0AA38IGE0</accession>
<keyword evidence="3" id="KW-1185">Reference proteome</keyword>